<keyword evidence="3" id="KW-1185">Reference proteome</keyword>
<accession>A0A368JTZ0</accession>
<protein>
    <recommendedName>
        <fullName evidence="4">Outer membrane protein beta-barrel domain-containing protein</fullName>
    </recommendedName>
</protein>
<evidence type="ECO:0008006" key="4">
    <source>
        <dbReference type="Google" id="ProtNLM"/>
    </source>
</evidence>
<comment type="caution">
    <text evidence="2">The sequence shown here is derived from an EMBL/GenBank/DDBJ whole genome shotgun (WGS) entry which is preliminary data.</text>
</comment>
<evidence type="ECO:0000256" key="1">
    <source>
        <dbReference type="SAM" id="SignalP"/>
    </source>
</evidence>
<organism evidence="2 3">
    <name type="scientific">Larkinella punicea</name>
    <dbReference type="NCBI Taxonomy" id="2315727"/>
    <lineage>
        <taxon>Bacteria</taxon>
        <taxon>Pseudomonadati</taxon>
        <taxon>Bacteroidota</taxon>
        <taxon>Cytophagia</taxon>
        <taxon>Cytophagales</taxon>
        <taxon>Spirosomataceae</taxon>
        <taxon>Larkinella</taxon>
    </lineage>
</organism>
<name>A0A368JTZ0_9BACT</name>
<gene>
    <name evidence="2" type="ORF">DUE52_09895</name>
</gene>
<sequence length="240" mass="26430">MKRILVFFLLSLPVVVLAQSPHKPLTRTIDLSVAAKNDFGTAALTINQLHGIGRSNRFRLGYGLRLTSAFGGRLDYITAPARLTSGTESIVALFTENILANLDTLQLNRTRTTSLNASIHIEFALTQRFEVGINIDAIGVTLGGSQSGIFYANDPARSSLSGTVQSASPTRFNILLISDSDRGSLNSEAYVRYRFTPKVSVRGGIGFQFVEYTTDRKLTFENDRFRSKNAMPMLALAYHF</sequence>
<feature type="signal peptide" evidence="1">
    <location>
        <begin position="1"/>
        <end position="18"/>
    </location>
</feature>
<evidence type="ECO:0000313" key="2">
    <source>
        <dbReference type="EMBL" id="RCR69651.1"/>
    </source>
</evidence>
<dbReference type="Proteomes" id="UP000253383">
    <property type="component" value="Unassembled WGS sequence"/>
</dbReference>
<feature type="chain" id="PRO_5016621027" description="Outer membrane protein beta-barrel domain-containing protein" evidence="1">
    <location>
        <begin position="19"/>
        <end position="240"/>
    </location>
</feature>
<keyword evidence="1" id="KW-0732">Signal</keyword>
<dbReference type="AlphaFoldDB" id="A0A368JTZ0"/>
<dbReference type="OrthoDB" id="652299at2"/>
<dbReference type="RefSeq" id="WP_114405845.1">
    <property type="nucleotide sequence ID" value="NZ_QOWE01000007.1"/>
</dbReference>
<dbReference type="EMBL" id="QOWE01000007">
    <property type="protein sequence ID" value="RCR69651.1"/>
    <property type="molecule type" value="Genomic_DNA"/>
</dbReference>
<reference evidence="2 3" key="1">
    <citation type="submission" date="2018-07" db="EMBL/GenBank/DDBJ databases">
        <title>Genome analysis of Larkinella rosea.</title>
        <authorList>
            <person name="Zhou Z."/>
            <person name="Wang G."/>
        </authorList>
    </citation>
    <scope>NUCLEOTIDE SEQUENCE [LARGE SCALE GENOMIC DNA]</scope>
    <source>
        <strain evidence="3">zzj9</strain>
    </source>
</reference>
<proteinExistence type="predicted"/>
<evidence type="ECO:0000313" key="3">
    <source>
        <dbReference type="Proteomes" id="UP000253383"/>
    </source>
</evidence>